<dbReference type="RefSeq" id="WP_202091648.1">
    <property type="nucleotide sequence ID" value="NZ_CP061035.1"/>
</dbReference>
<protein>
    <submittedName>
        <fullName evidence="10">Acyl-CoA dehydrogenase family protein</fullName>
    </submittedName>
</protein>
<organism evidence="10 11">
    <name type="scientific">Sphingomonas aliaeris</name>
    <dbReference type="NCBI Taxonomy" id="2759526"/>
    <lineage>
        <taxon>Bacteria</taxon>
        <taxon>Pseudomonadati</taxon>
        <taxon>Pseudomonadota</taxon>
        <taxon>Alphaproteobacteria</taxon>
        <taxon>Sphingomonadales</taxon>
        <taxon>Sphingomonadaceae</taxon>
        <taxon>Sphingomonas</taxon>
    </lineage>
</organism>
<evidence type="ECO:0000313" key="11">
    <source>
        <dbReference type="Proteomes" id="UP000595894"/>
    </source>
</evidence>
<dbReference type="Pfam" id="PF00441">
    <property type="entry name" value="Acyl-CoA_dh_1"/>
    <property type="match status" value="1"/>
</dbReference>
<dbReference type="EMBL" id="CP061035">
    <property type="protein sequence ID" value="QQV76396.1"/>
    <property type="molecule type" value="Genomic_DNA"/>
</dbReference>
<dbReference type="Gene3D" id="1.10.540.10">
    <property type="entry name" value="Acyl-CoA dehydrogenase/oxidase, N-terminal domain"/>
    <property type="match status" value="1"/>
</dbReference>
<evidence type="ECO:0000256" key="4">
    <source>
        <dbReference type="ARBA" id="ARBA00022827"/>
    </source>
</evidence>
<dbReference type="FunFam" id="1.20.140.10:FF:000001">
    <property type="entry name" value="Acyl-CoA dehydrogenase"/>
    <property type="match status" value="1"/>
</dbReference>
<evidence type="ECO:0000313" key="10">
    <source>
        <dbReference type="EMBL" id="QQV76396.1"/>
    </source>
</evidence>
<comment type="similarity">
    <text evidence="2 6">Belongs to the acyl-CoA dehydrogenase family.</text>
</comment>
<feature type="domain" description="Acyl-CoA dehydrogenase/oxidase C-terminal" evidence="7">
    <location>
        <begin position="237"/>
        <end position="385"/>
    </location>
</feature>
<comment type="cofactor">
    <cofactor evidence="1 6">
        <name>FAD</name>
        <dbReference type="ChEBI" id="CHEBI:57692"/>
    </cofactor>
</comment>
<evidence type="ECO:0000256" key="6">
    <source>
        <dbReference type="RuleBase" id="RU362125"/>
    </source>
</evidence>
<evidence type="ECO:0000259" key="7">
    <source>
        <dbReference type="Pfam" id="PF00441"/>
    </source>
</evidence>
<dbReference type="InterPro" id="IPR009100">
    <property type="entry name" value="AcylCoA_DH/oxidase_NM_dom_sf"/>
</dbReference>
<dbReference type="InterPro" id="IPR036250">
    <property type="entry name" value="AcylCo_DH-like_C"/>
</dbReference>
<reference evidence="11" key="1">
    <citation type="submission" date="2020-09" db="EMBL/GenBank/DDBJ databases">
        <title>Sphingomonas sp., a new species isolated from pork steak.</title>
        <authorList>
            <person name="Heidler von Heilborn D."/>
        </authorList>
    </citation>
    <scope>NUCLEOTIDE SEQUENCE [LARGE SCALE GENOMIC DNA]</scope>
</reference>
<dbReference type="Gene3D" id="1.20.140.10">
    <property type="entry name" value="Butyryl-CoA Dehydrogenase, subunit A, domain 3"/>
    <property type="match status" value="1"/>
</dbReference>
<evidence type="ECO:0000259" key="9">
    <source>
        <dbReference type="Pfam" id="PF02771"/>
    </source>
</evidence>
<dbReference type="KEGG" id="sari:H5J25_13045"/>
<dbReference type="Proteomes" id="UP000595894">
    <property type="component" value="Chromosome"/>
</dbReference>
<dbReference type="PANTHER" id="PTHR43884:SF12">
    <property type="entry name" value="ISOVALERYL-COA DEHYDROGENASE, MITOCHONDRIAL-RELATED"/>
    <property type="match status" value="1"/>
</dbReference>
<dbReference type="InterPro" id="IPR009075">
    <property type="entry name" value="AcylCo_DH/oxidase_C"/>
</dbReference>
<keyword evidence="11" id="KW-1185">Reference proteome</keyword>
<proteinExistence type="inferred from homology"/>
<dbReference type="Pfam" id="PF02771">
    <property type="entry name" value="Acyl-CoA_dh_N"/>
    <property type="match status" value="1"/>
</dbReference>
<gene>
    <name evidence="10" type="ORF">H5J25_13045</name>
</gene>
<dbReference type="InterPro" id="IPR006091">
    <property type="entry name" value="Acyl-CoA_Oxase/DH_mid-dom"/>
</dbReference>
<sequence length="385" mass="42771">MSSLDTVAGRFAYTEDHEAFRQTVRSFLQKEGVPHVNDWEEKRLVPKDFWMKAGEIGMLCPTVPEAYGGLGLDFGYNAIVDEEMSYNGVPAGFSLQSDIVAGYIEHYGSEEQKAEWLPKMVSGEVITAIAMTEPGTGSDLQAIRTTAKKDGNHYVINGSKTYITNGQNTDLTLVVAKTDPTAVPAWKGMSIILVESDRDGFKKGRKLDKIGQDAADTSELFFEDVRVPITNCLGEEGKGFIYLMSQLPQERLSIAVSVMASSQKAFDETVEFTKTRKAFAGMVFDFQNTRFVLADLKAKLQVGWAHLDWAIGRHLKGELTNEEGAAAKLWHTDLQWEVMDKCLQLHGGAGYMNEYPIARAWRAARVTRIFGGTNEIMKELIGRSL</sequence>
<dbReference type="InterPro" id="IPR013786">
    <property type="entry name" value="AcylCoA_DH/ox_N"/>
</dbReference>
<evidence type="ECO:0000256" key="5">
    <source>
        <dbReference type="ARBA" id="ARBA00023002"/>
    </source>
</evidence>
<dbReference type="AlphaFoldDB" id="A0A974NT22"/>
<keyword evidence="4 6" id="KW-0274">FAD</keyword>
<dbReference type="SUPFAM" id="SSF47203">
    <property type="entry name" value="Acyl-CoA dehydrogenase C-terminal domain-like"/>
    <property type="match status" value="1"/>
</dbReference>
<dbReference type="FunFam" id="1.10.540.10:FF:000026">
    <property type="entry name" value="Acyl-CoA dehydrogenase medium chain"/>
    <property type="match status" value="1"/>
</dbReference>
<keyword evidence="3 6" id="KW-0285">Flavoprotein</keyword>
<dbReference type="SUPFAM" id="SSF56645">
    <property type="entry name" value="Acyl-CoA dehydrogenase NM domain-like"/>
    <property type="match status" value="1"/>
</dbReference>
<name>A0A974NT22_9SPHN</name>
<dbReference type="Pfam" id="PF02770">
    <property type="entry name" value="Acyl-CoA_dh_M"/>
    <property type="match status" value="1"/>
</dbReference>
<dbReference type="GO" id="GO:0003995">
    <property type="term" value="F:acyl-CoA dehydrogenase activity"/>
    <property type="evidence" value="ECO:0007669"/>
    <property type="project" value="TreeGrafter"/>
</dbReference>
<dbReference type="PANTHER" id="PTHR43884">
    <property type="entry name" value="ACYL-COA DEHYDROGENASE"/>
    <property type="match status" value="1"/>
</dbReference>
<accession>A0A974NT22</accession>
<dbReference type="GO" id="GO:0050660">
    <property type="term" value="F:flavin adenine dinucleotide binding"/>
    <property type="evidence" value="ECO:0007669"/>
    <property type="project" value="InterPro"/>
</dbReference>
<dbReference type="InterPro" id="IPR037069">
    <property type="entry name" value="AcylCoA_DH/ox_N_sf"/>
</dbReference>
<evidence type="ECO:0000256" key="3">
    <source>
        <dbReference type="ARBA" id="ARBA00022630"/>
    </source>
</evidence>
<dbReference type="Gene3D" id="2.40.110.10">
    <property type="entry name" value="Butyryl-CoA Dehydrogenase, subunit A, domain 2"/>
    <property type="match status" value="1"/>
</dbReference>
<dbReference type="InterPro" id="IPR046373">
    <property type="entry name" value="Acyl-CoA_Oxase/DH_mid-dom_sf"/>
</dbReference>
<keyword evidence="5 6" id="KW-0560">Oxidoreductase</keyword>
<evidence type="ECO:0000259" key="8">
    <source>
        <dbReference type="Pfam" id="PF02770"/>
    </source>
</evidence>
<evidence type="ECO:0000256" key="1">
    <source>
        <dbReference type="ARBA" id="ARBA00001974"/>
    </source>
</evidence>
<evidence type="ECO:0000256" key="2">
    <source>
        <dbReference type="ARBA" id="ARBA00009347"/>
    </source>
</evidence>
<feature type="domain" description="Acyl-CoA oxidase/dehydrogenase middle" evidence="8">
    <location>
        <begin position="128"/>
        <end position="225"/>
    </location>
</feature>
<dbReference type="FunFam" id="2.40.110.10:FF:000002">
    <property type="entry name" value="Acyl-CoA dehydrogenase fadE12"/>
    <property type="match status" value="1"/>
</dbReference>
<feature type="domain" description="Acyl-CoA dehydrogenase/oxidase N-terminal" evidence="9">
    <location>
        <begin position="14"/>
        <end position="124"/>
    </location>
</feature>